<dbReference type="RefSeq" id="XP_016612766.1">
    <property type="nucleotide sequence ID" value="XM_016748759.1"/>
</dbReference>
<feature type="region of interest" description="Disordered" evidence="1">
    <location>
        <begin position="269"/>
        <end position="290"/>
    </location>
</feature>
<protein>
    <submittedName>
        <fullName evidence="2">Uncharacterized protein</fullName>
    </submittedName>
</protein>
<dbReference type="PANTHER" id="PTHR38645:SF1">
    <property type="entry name" value="YALI0F12243P"/>
    <property type="match status" value="1"/>
</dbReference>
<dbReference type="EMBL" id="KQ257450">
    <property type="protein sequence ID" value="KND04727.1"/>
    <property type="molecule type" value="Genomic_DNA"/>
</dbReference>
<name>A0A0L0HUG4_SPIPD</name>
<dbReference type="GeneID" id="27684160"/>
<dbReference type="Proteomes" id="UP000053201">
    <property type="component" value="Unassembled WGS sequence"/>
</dbReference>
<dbReference type="Pfam" id="PF15251">
    <property type="entry name" value="TAPR1-like"/>
    <property type="match status" value="1"/>
</dbReference>
<feature type="region of interest" description="Disordered" evidence="1">
    <location>
        <begin position="170"/>
        <end position="192"/>
    </location>
</feature>
<organism evidence="2 3">
    <name type="scientific">Spizellomyces punctatus (strain DAOM BR117)</name>
    <dbReference type="NCBI Taxonomy" id="645134"/>
    <lineage>
        <taxon>Eukaryota</taxon>
        <taxon>Fungi</taxon>
        <taxon>Fungi incertae sedis</taxon>
        <taxon>Chytridiomycota</taxon>
        <taxon>Chytridiomycota incertae sedis</taxon>
        <taxon>Chytridiomycetes</taxon>
        <taxon>Spizellomycetales</taxon>
        <taxon>Spizellomycetaceae</taxon>
        <taxon>Spizellomyces</taxon>
    </lineage>
</organism>
<dbReference type="OrthoDB" id="21418at2759"/>
<dbReference type="PANTHER" id="PTHR38645">
    <property type="entry name" value="CHROMOSOME 9, WHOLE GENOME SHOTGUN SEQUENCE"/>
    <property type="match status" value="1"/>
</dbReference>
<dbReference type="InParanoid" id="A0A0L0HUG4"/>
<sequence>MGLILSGKSNGFKNNLWALIVWFSSNYQISTFAQSTSIPIANKSALLIEQRLRSLLLKSAKRLSQISVFHTYPKRPMNPAQPPSDAPAATPVPSEPSVANSFKQAAYAVTQLYKESLNQQKRSYNAGYSQCLQDLWQFVALQRAQGKQAVPVTDLVTFFAKKYETLQVESAESRREEPVLSNTPSEVQPPPPSTILPQEPLSINNFTFSPPPTIHQASPVSQVETPAAFVHDLSSPAPSKRRWNQGPGFGNEMGFLGRTFNWADTFPLEPTAKRSRWKRDTTDENDFMDD</sequence>
<evidence type="ECO:0000313" key="3">
    <source>
        <dbReference type="Proteomes" id="UP000053201"/>
    </source>
</evidence>
<feature type="region of interest" description="Disordered" evidence="1">
    <location>
        <begin position="74"/>
        <end position="97"/>
    </location>
</feature>
<dbReference type="VEuPathDB" id="FungiDB:SPPG_00433"/>
<dbReference type="OMA" id="QFTFTHD"/>
<accession>A0A0L0HUG4</accession>
<evidence type="ECO:0000256" key="1">
    <source>
        <dbReference type="SAM" id="MobiDB-lite"/>
    </source>
</evidence>
<dbReference type="AlphaFoldDB" id="A0A0L0HUG4"/>
<dbReference type="InterPro" id="IPR029196">
    <property type="entry name" value="HAPSTR1-like"/>
</dbReference>
<proteinExistence type="predicted"/>
<reference evidence="2 3" key="1">
    <citation type="submission" date="2009-08" db="EMBL/GenBank/DDBJ databases">
        <title>The Genome Sequence of Spizellomyces punctatus strain DAOM BR117.</title>
        <authorList>
            <consortium name="The Broad Institute Genome Sequencing Platform"/>
            <person name="Russ C."/>
            <person name="Cuomo C."/>
            <person name="Shea T."/>
            <person name="Young S.K."/>
            <person name="Zeng Q."/>
            <person name="Koehrsen M."/>
            <person name="Haas B."/>
            <person name="Borodovsky M."/>
            <person name="Guigo R."/>
            <person name="Alvarado L."/>
            <person name="Berlin A."/>
            <person name="Bochicchio J."/>
            <person name="Borenstein D."/>
            <person name="Chapman S."/>
            <person name="Chen Z."/>
            <person name="Engels R."/>
            <person name="Freedman E."/>
            <person name="Gellesch M."/>
            <person name="Goldberg J."/>
            <person name="Griggs A."/>
            <person name="Gujja S."/>
            <person name="Heiman D."/>
            <person name="Hepburn T."/>
            <person name="Howarth C."/>
            <person name="Jen D."/>
            <person name="Larson L."/>
            <person name="Lewis B."/>
            <person name="Mehta T."/>
            <person name="Park D."/>
            <person name="Pearson M."/>
            <person name="Roberts A."/>
            <person name="Saif S."/>
            <person name="Shenoy N."/>
            <person name="Sisk P."/>
            <person name="Stolte C."/>
            <person name="Sykes S."/>
            <person name="Thomson T."/>
            <person name="Walk T."/>
            <person name="White J."/>
            <person name="Yandava C."/>
            <person name="Burger G."/>
            <person name="Gray M.W."/>
            <person name="Holland P.W.H."/>
            <person name="King N."/>
            <person name="Lang F.B.F."/>
            <person name="Roger A.J."/>
            <person name="Ruiz-Trillo I."/>
            <person name="Lander E."/>
            <person name="Nusbaum C."/>
        </authorList>
    </citation>
    <scope>NUCLEOTIDE SEQUENCE [LARGE SCALE GENOMIC DNA]</scope>
    <source>
        <strain evidence="2 3">DAOM BR117</strain>
    </source>
</reference>
<evidence type="ECO:0000313" key="2">
    <source>
        <dbReference type="EMBL" id="KND04727.1"/>
    </source>
</evidence>
<keyword evidence="3" id="KW-1185">Reference proteome</keyword>
<gene>
    <name evidence="2" type="ORF">SPPG_00433</name>
</gene>